<dbReference type="GO" id="GO:0003677">
    <property type="term" value="F:DNA binding"/>
    <property type="evidence" value="ECO:0007669"/>
    <property type="project" value="InterPro"/>
</dbReference>
<comment type="similarity">
    <text evidence="2">Belongs to the eukaryotic RPA49/POLR1E RNA polymerase subunit family.</text>
</comment>
<dbReference type="PANTHER" id="PTHR14440">
    <property type="entry name" value="DNA-DIRECTED RNA POLYMERASE I SUBUNIT RPA49"/>
    <property type="match status" value="1"/>
</dbReference>
<dbReference type="AlphaFoldDB" id="A0AAF0ES41"/>
<gene>
    <name evidence="7" type="primary">RPA49</name>
    <name evidence="7" type="ORF">MCUN1_000857</name>
</gene>
<dbReference type="InterPro" id="IPR009668">
    <property type="entry name" value="RNA_pol-assoc_fac_A49-like"/>
</dbReference>
<evidence type="ECO:0000256" key="1">
    <source>
        <dbReference type="ARBA" id="ARBA00004604"/>
    </source>
</evidence>
<evidence type="ECO:0000256" key="5">
    <source>
        <dbReference type="ARBA" id="ARBA00023242"/>
    </source>
</evidence>
<evidence type="ECO:0000313" key="8">
    <source>
        <dbReference type="Proteomes" id="UP001219933"/>
    </source>
</evidence>
<evidence type="ECO:0000256" key="6">
    <source>
        <dbReference type="SAM" id="MobiDB-lite"/>
    </source>
</evidence>
<evidence type="ECO:0000313" key="7">
    <source>
        <dbReference type="EMBL" id="WFD34029.1"/>
    </source>
</evidence>
<protein>
    <submittedName>
        <fullName evidence="7">DNA-directed RNA polymerase I subunit rpa49</fullName>
    </submittedName>
</protein>
<keyword evidence="3 7" id="KW-0240">DNA-directed RNA polymerase</keyword>
<comment type="subcellular location">
    <subcellularLocation>
        <location evidence="1">Nucleus</location>
        <location evidence="1">Nucleolus</location>
    </subcellularLocation>
</comment>
<dbReference type="GO" id="GO:0006351">
    <property type="term" value="P:DNA-templated transcription"/>
    <property type="evidence" value="ECO:0007669"/>
    <property type="project" value="InterPro"/>
</dbReference>
<reference evidence="7" key="1">
    <citation type="submission" date="2023-03" db="EMBL/GenBank/DDBJ databases">
        <title>Mating type loci evolution in Malassezia.</title>
        <authorList>
            <person name="Coelho M.A."/>
        </authorList>
    </citation>
    <scope>NUCLEOTIDE SEQUENCE</scope>
    <source>
        <strain evidence="7">CBS 11721</strain>
    </source>
</reference>
<keyword evidence="4" id="KW-0804">Transcription</keyword>
<organism evidence="7 8">
    <name type="scientific">Malassezia cuniculi</name>
    <dbReference type="NCBI Taxonomy" id="948313"/>
    <lineage>
        <taxon>Eukaryota</taxon>
        <taxon>Fungi</taxon>
        <taxon>Dikarya</taxon>
        <taxon>Basidiomycota</taxon>
        <taxon>Ustilaginomycotina</taxon>
        <taxon>Malasseziomycetes</taxon>
        <taxon>Malasseziales</taxon>
        <taxon>Malasseziaceae</taxon>
        <taxon>Malassezia</taxon>
    </lineage>
</organism>
<sequence length="469" mass="50547">MAPERSGKRGAAAADSSSKRRRDASGSNSATLRVDKSGVGPVLVSISDFCPPSGTDFSLYRGEANGNDAEENVEATLNDRLLLAGETPTIQYISGNWGWGASAESPVEVRRETRGYTGDYMIGEYDPEAKTVTLRKAPLLTLNRSVKALAGLSAMAAERGDGAFDYTKARRDLGEAFGNKKQKQAARNMDRMRVKTDNMDGVLAEVATGIDESAANLPSEGELVASLNASRALPVPNTDATEPSEAYALSTLVPPAVFKSLNVRPLLAASSQQELSQALRLVPSSSQWLIPRLWHAVQSAHQDSSSQDAVRAGYYIAVLLSFRRNARALSNASSAADAVAVLGSKMRLADRERDIVIEDLVARFAEKTRGTQIPVVTPTCETRVLAHILALALHLEQFSVAPQPVSQELGIPVQRVHELYRSLGCTMGSATQHSADESGGTTSTREKRWRLRLPLSFQNLRMRGGRGRG</sequence>
<dbReference type="Proteomes" id="UP001219933">
    <property type="component" value="Chromosome 1"/>
</dbReference>
<accession>A0AAF0ES41</accession>
<feature type="region of interest" description="Disordered" evidence="6">
    <location>
        <begin position="1"/>
        <end position="34"/>
    </location>
</feature>
<dbReference type="GO" id="GO:0005730">
    <property type="term" value="C:nucleolus"/>
    <property type="evidence" value="ECO:0007669"/>
    <property type="project" value="UniProtKB-SubCell"/>
</dbReference>
<dbReference type="Pfam" id="PF06870">
    <property type="entry name" value="RNA_pol_I_A49"/>
    <property type="match status" value="1"/>
</dbReference>
<evidence type="ECO:0000256" key="4">
    <source>
        <dbReference type="ARBA" id="ARBA00023163"/>
    </source>
</evidence>
<dbReference type="GO" id="GO:0000428">
    <property type="term" value="C:DNA-directed RNA polymerase complex"/>
    <property type="evidence" value="ECO:0007669"/>
    <property type="project" value="UniProtKB-KW"/>
</dbReference>
<evidence type="ECO:0000256" key="2">
    <source>
        <dbReference type="ARBA" id="ARBA00009430"/>
    </source>
</evidence>
<keyword evidence="5" id="KW-0539">Nucleus</keyword>
<proteinExistence type="inferred from homology"/>
<keyword evidence="8" id="KW-1185">Reference proteome</keyword>
<name>A0AAF0ES41_9BASI</name>
<dbReference type="EMBL" id="CP119877">
    <property type="protein sequence ID" value="WFD34029.1"/>
    <property type="molecule type" value="Genomic_DNA"/>
</dbReference>
<evidence type="ECO:0000256" key="3">
    <source>
        <dbReference type="ARBA" id="ARBA00022478"/>
    </source>
</evidence>